<dbReference type="InterPro" id="IPR036259">
    <property type="entry name" value="MFS_trans_sf"/>
</dbReference>
<feature type="transmembrane region" description="Helical" evidence="6">
    <location>
        <begin position="516"/>
        <end position="536"/>
    </location>
</feature>
<feature type="domain" description="Major facilitator superfamily (MFS) profile" evidence="7">
    <location>
        <begin position="75"/>
        <end position="540"/>
    </location>
</feature>
<keyword evidence="3 6" id="KW-1133">Transmembrane helix</keyword>
<organism evidence="8 9">
    <name type="scientific">Fusarium longipes</name>
    <dbReference type="NCBI Taxonomy" id="694270"/>
    <lineage>
        <taxon>Eukaryota</taxon>
        <taxon>Fungi</taxon>
        <taxon>Dikarya</taxon>
        <taxon>Ascomycota</taxon>
        <taxon>Pezizomycotina</taxon>
        <taxon>Sordariomycetes</taxon>
        <taxon>Hypocreomycetidae</taxon>
        <taxon>Hypocreales</taxon>
        <taxon>Nectriaceae</taxon>
        <taxon>Fusarium</taxon>
    </lineage>
</organism>
<dbReference type="CDD" id="cd17476">
    <property type="entry name" value="MFS_Amf1_MDR_like"/>
    <property type="match status" value="1"/>
</dbReference>
<dbReference type="InterPro" id="IPR020846">
    <property type="entry name" value="MFS_dom"/>
</dbReference>
<evidence type="ECO:0000256" key="4">
    <source>
        <dbReference type="ARBA" id="ARBA00023136"/>
    </source>
</evidence>
<dbReference type="Gene3D" id="1.20.1250.20">
    <property type="entry name" value="MFS general substrate transporter like domains"/>
    <property type="match status" value="1"/>
</dbReference>
<dbReference type="Pfam" id="PF07690">
    <property type="entry name" value="MFS_1"/>
    <property type="match status" value="1"/>
</dbReference>
<dbReference type="GO" id="GO:0016020">
    <property type="term" value="C:membrane"/>
    <property type="evidence" value="ECO:0007669"/>
    <property type="project" value="UniProtKB-SubCell"/>
</dbReference>
<dbReference type="PANTHER" id="PTHR42718:SF10">
    <property type="entry name" value="TRANSPORTER, PUTATIVE (AFU_ORTHOLOGUE AFUA_8G06760)-RELATED"/>
    <property type="match status" value="1"/>
</dbReference>
<keyword evidence="4 6" id="KW-0472">Membrane</keyword>
<feature type="transmembrane region" description="Helical" evidence="6">
    <location>
        <begin position="230"/>
        <end position="250"/>
    </location>
</feature>
<comment type="caution">
    <text evidence="8">The sequence shown here is derived from an EMBL/GenBank/DDBJ whole genome shotgun (WGS) entry which is preliminary data.</text>
</comment>
<accession>A0A395RMV3</accession>
<feature type="transmembrane region" description="Helical" evidence="6">
    <location>
        <begin position="140"/>
        <end position="159"/>
    </location>
</feature>
<evidence type="ECO:0000313" key="9">
    <source>
        <dbReference type="Proteomes" id="UP000266234"/>
    </source>
</evidence>
<evidence type="ECO:0000313" key="8">
    <source>
        <dbReference type="EMBL" id="RGP61383.1"/>
    </source>
</evidence>
<feature type="transmembrane region" description="Helical" evidence="6">
    <location>
        <begin position="73"/>
        <end position="98"/>
    </location>
</feature>
<keyword evidence="9" id="KW-1185">Reference proteome</keyword>
<protein>
    <recommendedName>
        <fullName evidence="7">Major facilitator superfamily (MFS) profile domain-containing protein</fullName>
    </recommendedName>
</protein>
<keyword evidence="2 6" id="KW-0812">Transmembrane</keyword>
<comment type="subcellular location">
    <subcellularLocation>
        <location evidence="1">Membrane</location>
        <topology evidence="1">Multi-pass membrane protein</topology>
    </subcellularLocation>
</comment>
<dbReference type="PANTHER" id="PTHR42718">
    <property type="entry name" value="MAJOR FACILITATOR SUPERFAMILY MULTIDRUG TRANSPORTER MFSC"/>
    <property type="match status" value="1"/>
</dbReference>
<evidence type="ECO:0000256" key="6">
    <source>
        <dbReference type="SAM" id="Phobius"/>
    </source>
</evidence>
<feature type="transmembrane region" description="Helical" evidence="6">
    <location>
        <begin position="409"/>
        <end position="427"/>
    </location>
</feature>
<name>A0A395RMV3_9HYPO</name>
<feature type="transmembrane region" description="Helical" evidence="6">
    <location>
        <begin position="110"/>
        <end position="133"/>
    </location>
</feature>
<reference evidence="8 9" key="1">
    <citation type="journal article" date="2018" name="PLoS Pathog.">
        <title>Evolution of structural diversity of trichothecenes, a family of toxins produced by plant pathogenic and entomopathogenic fungi.</title>
        <authorList>
            <person name="Proctor R.H."/>
            <person name="McCormick S.P."/>
            <person name="Kim H.S."/>
            <person name="Cardoza R.E."/>
            <person name="Stanley A.M."/>
            <person name="Lindo L."/>
            <person name="Kelly A."/>
            <person name="Brown D.W."/>
            <person name="Lee T."/>
            <person name="Vaughan M.M."/>
            <person name="Alexander N.J."/>
            <person name="Busman M."/>
            <person name="Gutierrez S."/>
        </authorList>
    </citation>
    <scope>NUCLEOTIDE SEQUENCE [LARGE SCALE GENOMIC DNA]</scope>
    <source>
        <strain evidence="8 9">NRRL 20695</strain>
    </source>
</reference>
<evidence type="ECO:0000259" key="7">
    <source>
        <dbReference type="PROSITE" id="PS50850"/>
    </source>
</evidence>
<dbReference type="GO" id="GO:0022857">
    <property type="term" value="F:transmembrane transporter activity"/>
    <property type="evidence" value="ECO:0007669"/>
    <property type="project" value="InterPro"/>
</dbReference>
<feature type="transmembrane region" description="Helical" evidence="6">
    <location>
        <begin position="271"/>
        <end position="292"/>
    </location>
</feature>
<gene>
    <name evidence="8" type="ORF">FLONG3_10539</name>
</gene>
<feature type="transmembrane region" description="Helical" evidence="6">
    <location>
        <begin position="383"/>
        <end position="402"/>
    </location>
</feature>
<dbReference type="EMBL" id="PXOG01000314">
    <property type="protein sequence ID" value="RGP61383.1"/>
    <property type="molecule type" value="Genomic_DNA"/>
</dbReference>
<evidence type="ECO:0000256" key="1">
    <source>
        <dbReference type="ARBA" id="ARBA00004141"/>
    </source>
</evidence>
<dbReference type="PROSITE" id="PS50850">
    <property type="entry name" value="MFS"/>
    <property type="match status" value="1"/>
</dbReference>
<dbReference type="Gene3D" id="1.20.1720.10">
    <property type="entry name" value="Multidrug resistance protein D"/>
    <property type="match status" value="1"/>
</dbReference>
<feature type="transmembrane region" description="Helical" evidence="6">
    <location>
        <begin position="199"/>
        <end position="218"/>
    </location>
</feature>
<evidence type="ECO:0000256" key="3">
    <source>
        <dbReference type="ARBA" id="ARBA00022989"/>
    </source>
</evidence>
<dbReference type="OrthoDB" id="2130629at2759"/>
<feature type="transmembrane region" description="Helical" evidence="6">
    <location>
        <begin position="165"/>
        <end position="187"/>
    </location>
</feature>
<evidence type="ECO:0000256" key="2">
    <source>
        <dbReference type="ARBA" id="ARBA00022692"/>
    </source>
</evidence>
<feature type="transmembrane region" description="Helical" evidence="6">
    <location>
        <begin position="304"/>
        <end position="321"/>
    </location>
</feature>
<evidence type="ECO:0000256" key="5">
    <source>
        <dbReference type="ARBA" id="ARBA00023180"/>
    </source>
</evidence>
<proteinExistence type="predicted"/>
<dbReference type="SUPFAM" id="SSF103473">
    <property type="entry name" value="MFS general substrate transporter"/>
    <property type="match status" value="1"/>
</dbReference>
<dbReference type="AlphaFoldDB" id="A0A395RMV3"/>
<feature type="transmembrane region" description="Helical" evidence="6">
    <location>
        <begin position="342"/>
        <end position="363"/>
    </location>
</feature>
<keyword evidence="5" id="KW-0325">Glycoprotein</keyword>
<dbReference type="Proteomes" id="UP000266234">
    <property type="component" value="Unassembled WGS sequence"/>
</dbReference>
<dbReference type="InterPro" id="IPR011701">
    <property type="entry name" value="MFS"/>
</dbReference>
<sequence length="547" mass="58932">MNSSFDIASTASIHGGIIPLEPLNQAKLRIASLNQTTPKIETELEIPVEEQDNDNSSSQLQANDLGISKTRGVIVIITLAGISFLNTMGSGILIAALPRISQDVGLSENLILWPAAVYALAAGCLLLIFGAIADVVGAKLMWVTGSFLFVIFTLAVGLAQTGIQIILFRTLLGASISMCLPTAVSLIANTFPKGPWRNVAFAINGMGSPLGYALGLVLGGIFTDTIGWRWAYYMSAIINFCLSTGAIWSLPSVYTISERKWTTRLRHEIDWVGAATMSVALGMLLYVLAMISSSYKRLDDPVNIVLLTIAVILLAAFPFWMDYQVKHGRPALIPNSLWRNRSFTSVCIAVFLCWASLNGIEYFTTLYFQKVEGLSALQSSLRFLPHVVMGVAANIITGILIAKVKVRTLAVVSALVTMIAAPLMATVDVGENYWLAPFWAMFLSPVNPDVLFTVSNLVISDAYPPEMQSLAGGVFNEVAQFGNSVGLAITAAIAASVTEHSGITMREEALMKGYRAAFWTIFASCTTVTVVVWLGLKKGGIVGKKQD</sequence>